<keyword evidence="9" id="KW-0133">Cell shape</keyword>
<gene>
    <name evidence="15" type="ORF">P4T90_24085</name>
</gene>
<evidence type="ECO:0000256" key="9">
    <source>
        <dbReference type="ARBA" id="ARBA00022960"/>
    </source>
</evidence>
<evidence type="ECO:0000313" key="16">
    <source>
        <dbReference type="Proteomes" id="UP001341444"/>
    </source>
</evidence>
<evidence type="ECO:0000256" key="7">
    <source>
        <dbReference type="ARBA" id="ARBA00022729"/>
    </source>
</evidence>
<dbReference type="InterPro" id="IPR001967">
    <property type="entry name" value="Peptidase_S11_N"/>
</dbReference>
<keyword evidence="5" id="KW-0121">Carboxypeptidase</keyword>
<keyword evidence="16" id="KW-1185">Reference proteome</keyword>
<dbReference type="Pfam" id="PF00768">
    <property type="entry name" value="Peptidase_S11"/>
    <property type="match status" value="1"/>
</dbReference>
<evidence type="ECO:0000256" key="11">
    <source>
        <dbReference type="ARBA" id="ARBA00023316"/>
    </source>
</evidence>
<keyword evidence="7" id="KW-0732">Signal</keyword>
<name>A0ABU6MN52_9BACI</name>
<dbReference type="Gene3D" id="2.60.410.10">
    <property type="entry name" value="D-Ala-D-Ala carboxypeptidase, C-terminal domain"/>
    <property type="match status" value="1"/>
</dbReference>
<dbReference type="GO" id="GO:0016787">
    <property type="term" value="F:hydrolase activity"/>
    <property type="evidence" value="ECO:0007669"/>
    <property type="project" value="UniProtKB-KW"/>
</dbReference>
<dbReference type="SUPFAM" id="SSF69189">
    <property type="entry name" value="Penicillin-binding protein associated domain"/>
    <property type="match status" value="1"/>
</dbReference>
<comment type="pathway">
    <text evidence="2">Cell wall biogenesis; peptidoglycan biosynthesis.</text>
</comment>
<dbReference type="SMART" id="SM00936">
    <property type="entry name" value="PBP5_C"/>
    <property type="match status" value="1"/>
</dbReference>
<dbReference type="InterPro" id="IPR037167">
    <property type="entry name" value="Peptidase_S11_C_sf"/>
</dbReference>
<evidence type="ECO:0000256" key="3">
    <source>
        <dbReference type="ARBA" id="ARBA00007164"/>
    </source>
</evidence>
<dbReference type="Gene3D" id="3.40.710.10">
    <property type="entry name" value="DD-peptidase/beta-lactamase superfamily"/>
    <property type="match status" value="1"/>
</dbReference>
<protein>
    <recommendedName>
        <fullName evidence="4">serine-type D-Ala-D-Ala carboxypeptidase</fullName>
        <ecNumber evidence="4">3.4.16.4</ecNumber>
    </recommendedName>
</protein>
<accession>A0ABU6MN52</accession>
<evidence type="ECO:0000256" key="5">
    <source>
        <dbReference type="ARBA" id="ARBA00022645"/>
    </source>
</evidence>
<evidence type="ECO:0000256" key="8">
    <source>
        <dbReference type="ARBA" id="ARBA00022801"/>
    </source>
</evidence>
<organism evidence="15 16">
    <name type="scientific">Heyndrickxia acidicola</name>
    <dbReference type="NCBI Taxonomy" id="209389"/>
    <lineage>
        <taxon>Bacteria</taxon>
        <taxon>Bacillati</taxon>
        <taxon>Bacillota</taxon>
        <taxon>Bacilli</taxon>
        <taxon>Bacillales</taxon>
        <taxon>Bacillaceae</taxon>
        <taxon>Heyndrickxia</taxon>
    </lineage>
</organism>
<sequence length="451" mass="49887">MKKKWFKRYSAGILAFLLLIGLFQMPEKSHASEDPLNVYAKAAILVDAKTGQILYGKNIDTPLGIASMTKMMTEYLLLEAIHKGKVSWDQKYSVDDYVYKVSQDKSLSNVPLRRDGQYTIRQLYQAVAIYSADAANIAIAETLAGSETNFIKMMNDKAKELGLTDYKFVNSTGLNNSDLKGMYPKIGGPNDENQMSARSVAKLAYRLLKDYPEILQTASIPKLNFQSDPNKTVTMENWNWMLPSLIFGKQGVDGLKTGTTDYAGYCFTGTAQRNGMRVITVVMHATDASGQGGYKARFSETSKLMDYAFNNFSEKQLYPANYTVKNHSSLPVVNGKDKQVSINTNAPLTVAVKNGEDNLYKPVFQFDNSKLDKSGRLSAPVKKGEVVGSLIANYTGGQNYGYLYGTNNAKADIVTSKSVDKANWFVLSMRGVGGFFSNLFHGAAKTVKGWF</sequence>
<evidence type="ECO:0000256" key="2">
    <source>
        <dbReference type="ARBA" id="ARBA00004752"/>
    </source>
</evidence>
<evidence type="ECO:0000256" key="10">
    <source>
        <dbReference type="ARBA" id="ARBA00022984"/>
    </source>
</evidence>
<dbReference type="InterPro" id="IPR018044">
    <property type="entry name" value="Peptidase_S11"/>
</dbReference>
<dbReference type="SUPFAM" id="SSF56601">
    <property type="entry name" value="beta-lactamase/transpeptidase-like"/>
    <property type="match status" value="1"/>
</dbReference>
<feature type="domain" description="Peptidase S11 D-Ala-D-Ala carboxypeptidase A C-terminal" evidence="14">
    <location>
        <begin position="312"/>
        <end position="421"/>
    </location>
</feature>
<comment type="function">
    <text evidence="1">Removes C-terminal D-alanyl residues from sugar-peptide cell wall precursors.</text>
</comment>
<dbReference type="EC" id="3.4.16.4" evidence="4"/>
<dbReference type="EMBL" id="JARMAB010000051">
    <property type="protein sequence ID" value="MED1206093.1"/>
    <property type="molecule type" value="Genomic_DNA"/>
</dbReference>
<dbReference type="Pfam" id="PF07943">
    <property type="entry name" value="PBP5_C"/>
    <property type="match status" value="1"/>
</dbReference>
<reference evidence="15 16" key="1">
    <citation type="submission" date="2023-03" db="EMBL/GenBank/DDBJ databases">
        <title>Bacillus Genome Sequencing.</title>
        <authorList>
            <person name="Dunlap C."/>
        </authorList>
    </citation>
    <scope>NUCLEOTIDE SEQUENCE [LARGE SCALE GENOMIC DNA]</scope>
    <source>
        <strain evidence="15 16">B-23453</strain>
    </source>
</reference>
<evidence type="ECO:0000256" key="12">
    <source>
        <dbReference type="ARBA" id="ARBA00034000"/>
    </source>
</evidence>
<keyword evidence="6" id="KW-0645">Protease</keyword>
<dbReference type="PANTHER" id="PTHR21581">
    <property type="entry name" value="D-ALANYL-D-ALANINE CARBOXYPEPTIDASE"/>
    <property type="match status" value="1"/>
</dbReference>
<keyword evidence="11" id="KW-0961">Cell wall biogenesis/degradation</keyword>
<comment type="similarity">
    <text evidence="3 13">Belongs to the peptidase S11 family.</text>
</comment>
<dbReference type="Proteomes" id="UP001341444">
    <property type="component" value="Unassembled WGS sequence"/>
</dbReference>
<dbReference type="PANTHER" id="PTHR21581:SF11">
    <property type="entry name" value="D-ALANYL-D-ALANINE CARBOXYPEPTIDASE DACA"/>
    <property type="match status" value="1"/>
</dbReference>
<dbReference type="PRINTS" id="PR00725">
    <property type="entry name" value="DADACBPTASE1"/>
</dbReference>
<dbReference type="InterPro" id="IPR012907">
    <property type="entry name" value="Peptidase_S11_C"/>
</dbReference>
<keyword evidence="10" id="KW-0573">Peptidoglycan synthesis</keyword>
<comment type="caution">
    <text evidence="15">The sequence shown here is derived from an EMBL/GenBank/DDBJ whole genome shotgun (WGS) entry which is preliminary data.</text>
</comment>
<evidence type="ECO:0000313" key="15">
    <source>
        <dbReference type="EMBL" id="MED1206093.1"/>
    </source>
</evidence>
<evidence type="ECO:0000256" key="13">
    <source>
        <dbReference type="RuleBase" id="RU004016"/>
    </source>
</evidence>
<evidence type="ECO:0000259" key="14">
    <source>
        <dbReference type="SMART" id="SM00936"/>
    </source>
</evidence>
<evidence type="ECO:0000256" key="1">
    <source>
        <dbReference type="ARBA" id="ARBA00003217"/>
    </source>
</evidence>
<comment type="catalytic activity">
    <reaction evidence="12">
        <text>Preferential cleavage: (Ac)2-L-Lys-D-Ala-|-D-Ala. Also transpeptidation of peptidyl-alanyl moieties that are N-acyl substituents of D-alanine.</text>
        <dbReference type="EC" id="3.4.16.4"/>
    </reaction>
</comment>
<keyword evidence="8 15" id="KW-0378">Hydrolase</keyword>
<dbReference type="InterPro" id="IPR015956">
    <property type="entry name" value="Peniciliin-bd_prot_C_sf"/>
</dbReference>
<evidence type="ECO:0000256" key="4">
    <source>
        <dbReference type="ARBA" id="ARBA00012448"/>
    </source>
</evidence>
<evidence type="ECO:0000256" key="6">
    <source>
        <dbReference type="ARBA" id="ARBA00022670"/>
    </source>
</evidence>
<dbReference type="InterPro" id="IPR012338">
    <property type="entry name" value="Beta-lactam/transpept-like"/>
</dbReference>
<proteinExistence type="inferred from homology"/>